<evidence type="ECO:0000256" key="3">
    <source>
        <dbReference type="SAM" id="MobiDB-lite"/>
    </source>
</evidence>
<dbReference type="AlphaFoldDB" id="A0A844XVP7"/>
<sequence length="944" mass="101153">MLHRFLAASTAAIALGTAMPLSAQDGADVTVTAPEIDYTTWELSNGLRVIAIKDDSTADVTTSMWYDVGSKLDPEGRSGFAHLFEHILSRKTLNMPYNQIYGLTADVGGTRNASNGPDRTNYFETVPAEYLERMLWTHRERMAFPVVDEEVFNRERDVVKEELRQRVLAPPYGRFQRFVLPENAYDTTAYRRPGIGSIEELDAATLEDALAFHEAYYGPDTATLIVAGNFEMADLRAMVDEYFADIPRRENPMPLELTAEEPMRTEPRTIVARAPNVPLPVRGTLWKGPKTATQDTAALEVLSAIMARGDNSRLNEALVRTGKAVDASFFYSDGEEAGMIAGFAITNPTADAAEVKAILDAEFAKIRTTPVTAAELREAKNEILSGALRSRETARGRAFELGEALVATGDPKAADKRLEAIAAVTVEDVQRAAAEWLDPQGRVDLAYEEGAENPSEWANPAPFPTFRTLPEPTRTPLAVRPEAERDPLPQPGLKPSVEAPAIVERTLANGIEIVAAQTGEVPFATMTVLVPGGAKSDSRAKAGVANLAASLADKGAAGMGAQDIAARLESLGASVGATAGTDGSFFSLTAPVANMEEAGRILATMIRSADYPADEFERERKREIDGLEVALKDPGALAQMVSRPVFYGEAPYGSQPGGTQQSLAAITRQDLLEHRQTYWHPAQTKVIVSGGISADRAVALANTLFGDWTSSMPVPPAITKPAGKTGPVRTVVIDLPDAGQAAVYAGMRAPSRSSEDYVALELANSILGGGSSGRLFEEVRTKRSISYGAGSGLPARADEAYLIASSQTQNSTADEVVQVFLDEFDRLGSEPFAADLVDTRRLYLTGGYGRSLETSSGFNNIVAEFLMYGLEPSEAARYAAELQGVTPEGASAAAAKYVSADMATIVVVGNAAEFIDDLRAIRRDVEVIPAAELDLSRGDLGAGM</sequence>
<keyword evidence="2" id="KW-0482">Metalloprotease</keyword>
<keyword evidence="8" id="KW-1185">Reference proteome</keyword>
<name>A0A844XVP7_9SPHN</name>
<evidence type="ECO:0000259" key="6">
    <source>
        <dbReference type="Pfam" id="PF05193"/>
    </source>
</evidence>
<gene>
    <name evidence="7" type="ORF">GRI69_14330</name>
</gene>
<feature type="domain" description="Peptidase M16 C-terminal" evidence="6">
    <location>
        <begin position="204"/>
        <end position="382"/>
    </location>
</feature>
<dbReference type="GO" id="GO:0008237">
    <property type="term" value="F:metallopeptidase activity"/>
    <property type="evidence" value="ECO:0007669"/>
    <property type="project" value="UniProtKB-KW"/>
</dbReference>
<dbReference type="InterPro" id="IPR007863">
    <property type="entry name" value="Peptidase_M16_C"/>
</dbReference>
<comment type="similarity">
    <text evidence="1">Belongs to the peptidase M16 family.</text>
</comment>
<feature type="signal peptide" evidence="4">
    <location>
        <begin position="1"/>
        <end position="23"/>
    </location>
</feature>
<dbReference type="InterPro" id="IPR050361">
    <property type="entry name" value="MPP/UQCRC_Complex"/>
</dbReference>
<keyword evidence="2" id="KW-0378">Hydrolase</keyword>
<comment type="caution">
    <text evidence="7">The sequence shown here is derived from an EMBL/GenBank/DDBJ whole genome shotgun (WGS) entry which is preliminary data.</text>
</comment>
<feature type="chain" id="PRO_5032998503" evidence="4">
    <location>
        <begin position="24"/>
        <end position="944"/>
    </location>
</feature>
<dbReference type="RefSeq" id="WP_160728955.1">
    <property type="nucleotide sequence ID" value="NZ_WTYC01000011.1"/>
</dbReference>
<dbReference type="GO" id="GO:0046872">
    <property type="term" value="F:metal ion binding"/>
    <property type="evidence" value="ECO:0007669"/>
    <property type="project" value="InterPro"/>
</dbReference>
<feature type="domain" description="Peptidase M16 C-terminal" evidence="6">
    <location>
        <begin position="666"/>
        <end position="838"/>
    </location>
</feature>
<dbReference type="Pfam" id="PF05193">
    <property type="entry name" value="Peptidase_M16_C"/>
    <property type="match status" value="2"/>
</dbReference>
<dbReference type="Gene3D" id="3.30.830.10">
    <property type="entry name" value="Metalloenzyme, LuxS/M16 peptidase-like"/>
    <property type="match status" value="4"/>
</dbReference>
<evidence type="ECO:0000259" key="5">
    <source>
        <dbReference type="Pfam" id="PF00675"/>
    </source>
</evidence>
<feature type="domain" description="Peptidase M16 N-terminal" evidence="5">
    <location>
        <begin position="49"/>
        <end position="165"/>
    </location>
</feature>
<dbReference type="InterPro" id="IPR011765">
    <property type="entry name" value="Pept_M16_N"/>
</dbReference>
<feature type="region of interest" description="Disordered" evidence="3">
    <location>
        <begin position="452"/>
        <end position="473"/>
    </location>
</feature>
<keyword evidence="4" id="KW-0732">Signal</keyword>
<dbReference type="InterPro" id="IPR011249">
    <property type="entry name" value="Metalloenz_LuxS/M16"/>
</dbReference>
<accession>A0A844XVP7</accession>
<reference evidence="7 8" key="1">
    <citation type="submission" date="2019-12" db="EMBL/GenBank/DDBJ databases">
        <title>Genomic-based taxomic classification of the family Erythrobacteraceae.</title>
        <authorList>
            <person name="Xu L."/>
        </authorList>
    </citation>
    <scope>NUCLEOTIDE SEQUENCE [LARGE SCALE GENOMIC DNA]</scope>
    <source>
        <strain evidence="7 8">DSM 17792</strain>
    </source>
</reference>
<proteinExistence type="inferred from homology"/>
<organism evidence="7 8">
    <name type="scientific">Qipengyuania vulgaris</name>
    <dbReference type="NCBI Taxonomy" id="291985"/>
    <lineage>
        <taxon>Bacteria</taxon>
        <taxon>Pseudomonadati</taxon>
        <taxon>Pseudomonadota</taxon>
        <taxon>Alphaproteobacteria</taxon>
        <taxon>Sphingomonadales</taxon>
        <taxon>Erythrobacteraceae</taxon>
        <taxon>Qipengyuania</taxon>
    </lineage>
</organism>
<keyword evidence="2" id="KW-0645">Protease</keyword>
<evidence type="ECO:0000256" key="2">
    <source>
        <dbReference type="ARBA" id="ARBA00023049"/>
    </source>
</evidence>
<dbReference type="Pfam" id="PF00675">
    <property type="entry name" value="Peptidase_M16"/>
    <property type="match status" value="2"/>
</dbReference>
<feature type="domain" description="Peptidase M16 N-terminal" evidence="5">
    <location>
        <begin position="515"/>
        <end position="623"/>
    </location>
</feature>
<evidence type="ECO:0000256" key="1">
    <source>
        <dbReference type="ARBA" id="ARBA00007261"/>
    </source>
</evidence>
<evidence type="ECO:0000313" key="8">
    <source>
        <dbReference type="Proteomes" id="UP000448199"/>
    </source>
</evidence>
<dbReference type="SUPFAM" id="SSF63411">
    <property type="entry name" value="LuxS/MPP-like metallohydrolase"/>
    <property type="match status" value="4"/>
</dbReference>
<dbReference type="Proteomes" id="UP000448199">
    <property type="component" value="Unassembled WGS sequence"/>
</dbReference>
<dbReference type="PANTHER" id="PTHR11851">
    <property type="entry name" value="METALLOPROTEASE"/>
    <property type="match status" value="1"/>
</dbReference>
<dbReference type="EMBL" id="WTYC01000011">
    <property type="protein sequence ID" value="MXO49429.1"/>
    <property type="molecule type" value="Genomic_DNA"/>
</dbReference>
<dbReference type="OrthoDB" id="9811314at2"/>
<protein>
    <submittedName>
        <fullName evidence="7">Insulinase family protein</fullName>
    </submittedName>
</protein>
<evidence type="ECO:0000313" key="7">
    <source>
        <dbReference type="EMBL" id="MXO49429.1"/>
    </source>
</evidence>
<evidence type="ECO:0000256" key="4">
    <source>
        <dbReference type="SAM" id="SignalP"/>
    </source>
</evidence>
<dbReference type="PANTHER" id="PTHR11851:SF49">
    <property type="entry name" value="MITOCHONDRIAL-PROCESSING PEPTIDASE SUBUNIT ALPHA"/>
    <property type="match status" value="1"/>
</dbReference>